<dbReference type="InterPro" id="IPR007630">
    <property type="entry name" value="RNA_pol_sigma70_r4"/>
</dbReference>
<evidence type="ECO:0000256" key="6">
    <source>
        <dbReference type="SAM" id="MobiDB-lite"/>
    </source>
</evidence>
<feature type="compositionally biased region" description="Polar residues" evidence="6">
    <location>
        <begin position="1"/>
        <end position="10"/>
    </location>
</feature>
<organism evidence="9 10">
    <name type="scientific">Pseudoalteromonas ulvae</name>
    <dbReference type="NCBI Taxonomy" id="107327"/>
    <lineage>
        <taxon>Bacteria</taxon>
        <taxon>Pseudomonadati</taxon>
        <taxon>Pseudomonadota</taxon>
        <taxon>Gammaproteobacteria</taxon>
        <taxon>Alteromonadales</taxon>
        <taxon>Pseudoalteromonadaceae</taxon>
        <taxon>Pseudoalteromonas</taxon>
    </lineage>
</organism>
<comment type="similarity">
    <text evidence="1">Belongs to the sigma-70 factor family. ECF subfamily.</text>
</comment>
<evidence type="ECO:0000256" key="2">
    <source>
        <dbReference type="ARBA" id="ARBA00023015"/>
    </source>
</evidence>
<evidence type="ECO:0000256" key="1">
    <source>
        <dbReference type="ARBA" id="ARBA00010641"/>
    </source>
</evidence>
<dbReference type="Pfam" id="PF04545">
    <property type="entry name" value="Sigma70_r4"/>
    <property type="match status" value="1"/>
</dbReference>
<dbReference type="PANTHER" id="PTHR43133">
    <property type="entry name" value="RNA POLYMERASE ECF-TYPE SIGMA FACTO"/>
    <property type="match status" value="1"/>
</dbReference>
<sequence length="207" mass="23988">MQLSVANEGQATPRKKRNQTMSPEESQQLKDWLSDIAVHRDKAAFSHIFKWFAPKIIRFGIKQLNTEAAANELLQDTMSNVWRKSHLFDSDKGAATTWVYTIMRNVSFDMLRKVRSQREDFLSDDIWPIVEAENVEEEVFNDHLMEGQIAQYLELLPEAQKQVIQGVYFQELSQEQLAEQLNIPLGTVKSRLRLALNKLKQQLGDIQ</sequence>
<dbReference type="SUPFAM" id="SSF88946">
    <property type="entry name" value="Sigma2 domain of RNA polymerase sigma factors"/>
    <property type="match status" value="1"/>
</dbReference>
<dbReference type="InterPro" id="IPR039425">
    <property type="entry name" value="RNA_pol_sigma-70-like"/>
</dbReference>
<protein>
    <submittedName>
        <fullName evidence="9">RNA polymerase subunit sigma</fullName>
    </submittedName>
</protein>
<dbReference type="NCBIfam" id="TIGR02937">
    <property type="entry name" value="sigma70-ECF"/>
    <property type="match status" value="1"/>
</dbReference>
<dbReference type="InterPro" id="IPR014284">
    <property type="entry name" value="RNA_pol_sigma-70_dom"/>
</dbReference>
<name>A0A244CRE7_PSEDV</name>
<evidence type="ECO:0000313" key="10">
    <source>
        <dbReference type="Proteomes" id="UP000194841"/>
    </source>
</evidence>
<comment type="caution">
    <text evidence="9">The sequence shown here is derived from an EMBL/GenBank/DDBJ whole genome shotgun (WGS) entry which is preliminary data.</text>
</comment>
<dbReference type="GO" id="GO:0006352">
    <property type="term" value="P:DNA-templated transcription initiation"/>
    <property type="evidence" value="ECO:0007669"/>
    <property type="project" value="InterPro"/>
</dbReference>
<keyword evidence="5" id="KW-0804">Transcription</keyword>
<dbReference type="InterPro" id="IPR013325">
    <property type="entry name" value="RNA_pol_sigma_r2"/>
</dbReference>
<dbReference type="SUPFAM" id="SSF88659">
    <property type="entry name" value="Sigma3 and sigma4 domains of RNA polymerase sigma factors"/>
    <property type="match status" value="1"/>
</dbReference>
<dbReference type="Gene3D" id="1.10.10.10">
    <property type="entry name" value="Winged helix-like DNA-binding domain superfamily/Winged helix DNA-binding domain"/>
    <property type="match status" value="1"/>
</dbReference>
<dbReference type="Proteomes" id="UP000194841">
    <property type="component" value="Unassembled WGS sequence"/>
</dbReference>
<evidence type="ECO:0000256" key="4">
    <source>
        <dbReference type="ARBA" id="ARBA00023125"/>
    </source>
</evidence>
<keyword evidence="10" id="KW-1185">Reference proteome</keyword>
<dbReference type="Pfam" id="PF04542">
    <property type="entry name" value="Sigma70_r2"/>
    <property type="match status" value="1"/>
</dbReference>
<feature type="domain" description="RNA polymerase sigma-70 region 4" evidence="8">
    <location>
        <begin position="153"/>
        <end position="201"/>
    </location>
</feature>
<keyword evidence="2" id="KW-0805">Transcription regulation</keyword>
<evidence type="ECO:0000256" key="3">
    <source>
        <dbReference type="ARBA" id="ARBA00023082"/>
    </source>
</evidence>
<dbReference type="InterPro" id="IPR013324">
    <property type="entry name" value="RNA_pol_sigma_r3/r4-like"/>
</dbReference>
<dbReference type="RefSeq" id="WP_086743454.1">
    <property type="nucleotide sequence ID" value="NZ_MWPV01000002.1"/>
</dbReference>
<dbReference type="GO" id="GO:0016987">
    <property type="term" value="F:sigma factor activity"/>
    <property type="evidence" value="ECO:0007669"/>
    <property type="project" value="UniProtKB-KW"/>
</dbReference>
<evidence type="ECO:0000313" key="9">
    <source>
        <dbReference type="EMBL" id="OUL58148.1"/>
    </source>
</evidence>
<proteinExistence type="inferred from homology"/>
<evidence type="ECO:0000259" key="8">
    <source>
        <dbReference type="Pfam" id="PF04545"/>
    </source>
</evidence>
<dbReference type="CDD" id="cd06171">
    <property type="entry name" value="Sigma70_r4"/>
    <property type="match status" value="1"/>
</dbReference>
<dbReference type="NCBIfam" id="NF009178">
    <property type="entry name" value="PRK12526.1"/>
    <property type="match status" value="1"/>
</dbReference>
<dbReference type="PANTHER" id="PTHR43133:SF62">
    <property type="entry name" value="RNA POLYMERASE SIGMA FACTOR SIGZ"/>
    <property type="match status" value="1"/>
</dbReference>
<gene>
    <name evidence="9" type="ORF">B1199_07280</name>
</gene>
<dbReference type="InterPro" id="IPR007627">
    <property type="entry name" value="RNA_pol_sigma70_r2"/>
</dbReference>
<reference evidence="9 10" key="1">
    <citation type="submission" date="2017-02" db="EMBL/GenBank/DDBJ databases">
        <title>Pseudoalteromonas ulvae TC14 Genome.</title>
        <authorList>
            <person name="Molmeret M."/>
        </authorList>
    </citation>
    <scope>NUCLEOTIDE SEQUENCE [LARGE SCALE GENOMIC DNA]</scope>
    <source>
        <strain evidence="9">TC14</strain>
    </source>
</reference>
<keyword evidence="4" id="KW-0238">DNA-binding</keyword>
<dbReference type="GO" id="GO:0003677">
    <property type="term" value="F:DNA binding"/>
    <property type="evidence" value="ECO:0007669"/>
    <property type="project" value="UniProtKB-KW"/>
</dbReference>
<dbReference type="Gene3D" id="1.10.1740.10">
    <property type="match status" value="1"/>
</dbReference>
<dbReference type="AlphaFoldDB" id="A0A244CRE7"/>
<dbReference type="OrthoDB" id="9784272at2"/>
<feature type="domain" description="RNA polymerase sigma-70 region 2" evidence="7">
    <location>
        <begin position="53"/>
        <end position="115"/>
    </location>
</feature>
<dbReference type="EMBL" id="MWPV01000002">
    <property type="protein sequence ID" value="OUL58148.1"/>
    <property type="molecule type" value="Genomic_DNA"/>
</dbReference>
<feature type="region of interest" description="Disordered" evidence="6">
    <location>
        <begin position="1"/>
        <end position="25"/>
    </location>
</feature>
<dbReference type="InterPro" id="IPR036388">
    <property type="entry name" value="WH-like_DNA-bd_sf"/>
</dbReference>
<keyword evidence="3" id="KW-0731">Sigma factor</keyword>
<evidence type="ECO:0000259" key="7">
    <source>
        <dbReference type="Pfam" id="PF04542"/>
    </source>
</evidence>
<evidence type="ECO:0000256" key="5">
    <source>
        <dbReference type="ARBA" id="ARBA00023163"/>
    </source>
</evidence>
<accession>A0A244CRE7</accession>